<feature type="compositionally biased region" description="Acidic residues" evidence="1">
    <location>
        <begin position="827"/>
        <end position="837"/>
    </location>
</feature>
<reference evidence="4 5" key="1">
    <citation type="submission" date="2016-07" db="EMBL/GenBank/DDBJ databases">
        <title>Pervasive Adenine N6-methylation of Active Genes in Fungi.</title>
        <authorList>
            <consortium name="DOE Joint Genome Institute"/>
            <person name="Mondo S.J."/>
            <person name="Dannebaum R.O."/>
            <person name="Kuo R.C."/>
            <person name="Labutti K."/>
            <person name="Haridas S."/>
            <person name="Kuo A."/>
            <person name="Salamov A."/>
            <person name="Ahrendt S.R."/>
            <person name="Lipzen A."/>
            <person name="Sullivan W."/>
            <person name="Andreopoulos W.B."/>
            <person name="Clum A."/>
            <person name="Lindquist E."/>
            <person name="Daum C."/>
            <person name="Ramamoorthy G.K."/>
            <person name="Gryganskyi A."/>
            <person name="Culley D."/>
            <person name="Magnuson J.K."/>
            <person name="James T.Y."/>
            <person name="O'Malley M.A."/>
            <person name="Stajich J.E."/>
            <person name="Spatafora J.W."/>
            <person name="Visel A."/>
            <person name="Grigoriev I.V."/>
        </authorList>
    </citation>
    <scope>NUCLEOTIDE SEQUENCE [LARGE SCALE GENOMIC DNA]</scope>
    <source>
        <strain evidence="4 5">68-887.2</strain>
    </source>
</reference>
<evidence type="ECO:0000256" key="1">
    <source>
        <dbReference type="SAM" id="MobiDB-lite"/>
    </source>
</evidence>
<proteinExistence type="predicted"/>
<dbReference type="OrthoDB" id="541052at2759"/>
<dbReference type="InParanoid" id="A0A1Y2AVI7"/>
<gene>
    <name evidence="4" type="ORF">BCR39DRAFT_542604</name>
</gene>
<name>A0A1Y2AVI7_9TREE</name>
<evidence type="ECO:0000259" key="3">
    <source>
        <dbReference type="SMART" id="SM00672"/>
    </source>
</evidence>
<dbReference type="PANTHER" id="PTHR12203:SF118">
    <property type="entry name" value="BETA-1,2-XYLOSYLTRANSFERASE 1"/>
    <property type="match status" value="1"/>
</dbReference>
<keyword evidence="2" id="KW-0472">Membrane</keyword>
<keyword evidence="2" id="KW-0812">Transmembrane</keyword>
<dbReference type="InterPro" id="IPR051091">
    <property type="entry name" value="O-Glucosyltr/Glycosyltrsf_90"/>
</dbReference>
<dbReference type="PANTHER" id="PTHR12203">
    <property type="entry name" value="KDEL LYS-ASP-GLU-LEU CONTAINING - RELATED"/>
    <property type="match status" value="1"/>
</dbReference>
<evidence type="ECO:0000256" key="2">
    <source>
        <dbReference type="SAM" id="Phobius"/>
    </source>
</evidence>
<keyword evidence="5" id="KW-1185">Reference proteome</keyword>
<organism evidence="4 5">
    <name type="scientific">Naematelia encephala</name>
    <dbReference type="NCBI Taxonomy" id="71784"/>
    <lineage>
        <taxon>Eukaryota</taxon>
        <taxon>Fungi</taxon>
        <taxon>Dikarya</taxon>
        <taxon>Basidiomycota</taxon>
        <taxon>Agaricomycotina</taxon>
        <taxon>Tremellomycetes</taxon>
        <taxon>Tremellales</taxon>
        <taxon>Naemateliaceae</taxon>
        <taxon>Naematelia</taxon>
    </lineage>
</organism>
<feature type="domain" description="Glycosyl transferase CAP10" evidence="3">
    <location>
        <begin position="449"/>
        <end position="743"/>
    </location>
</feature>
<feature type="compositionally biased region" description="Acidic residues" evidence="1">
    <location>
        <begin position="777"/>
        <end position="817"/>
    </location>
</feature>
<dbReference type="AlphaFoldDB" id="A0A1Y2AVI7"/>
<sequence length="911" mass="103801">MMNPTTPTARVPYRNPGTPPIEPLRLASPSPHRPFRPLPGEAHNPYPESPTASPMRSRSHGTKRLGPPPPHFSLNPSPKKRKWTTPRRLSRRVLGCFALLGLMVLVLKLSGGNGKDKLNLLTKWYQPSEKDKSLAGYHDGGSGGGGGGGVVDDDGVCHFVSPIEAYQRDLQRLRQNSQTSTAIDHLNNITASSHGGGHYHHHHHHYSPTGHLLISDSTDSPHPIPLLLSLGEKRWEELLSRQSRTLEEAVKEYIRRYNRLPPRGFDLWWDFAMLHDLVLPDEYDRINLDLAPFFALPKREMKRRMQLVEEMAETFTLVIHDGDIEVQILDEGGLNWEGTMPRARDMKKIIQPFARFLPDMKATFSIFDQPQIYLSWGRRGSLVDLGLRGEHTTHLQETDDAFVRLSRSCPPDSNYRLNKTFSEGRSFIYDSLEAGDPCQNPYLIPLHGLTLEHHDHESHPRPHTQLLPLFSLAKTAINSDILITPLDQFNDPPGEDPKWEDKSSSKLVWRGSPTGISIMSRENDWRNSHRVRLHHFARNESTAPTRFMVPDLGQFGDEDPEGEDEADQSGPLRYAEEFDDTGETMDFFFDVQLAGAPLQCKEEDGTCDDMANEIEWAAFQSRDKLNQHKFLLDIDGNGWSGRFRRLMSTNSVVIKSSIFTEWFQPHLIPWFMYIPSKLDFSDLVDILAFFRGTPKHPELGFDETAKALAQNGQCFAQRMFRLVDLEAYMMRLFLEYARIASDEGVDMDFHLDDDTLEDIGQGYRNDMPEENQQGESDVYEEDQDEGNDAYEEDQDGGNDVYEEDDEQGGNENDDMDDIERGEKNQEDNEIEEEDWDGWDVTREETPLEYVVPGGGDGGGGLEEESHQAPWRAQEVVEEPETETEIDGGYKADSEYSEWEDDVPPEAGRWEE</sequence>
<protein>
    <recommendedName>
        <fullName evidence="3">Glycosyl transferase CAP10 domain-containing protein</fullName>
    </recommendedName>
</protein>
<dbReference type="EMBL" id="MCFC01000052">
    <property type="protein sequence ID" value="ORY25925.1"/>
    <property type="molecule type" value="Genomic_DNA"/>
</dbReference>
<feature type="compositionally biased region" description="Acidic residues" evidence="1">
    <location>
        <begin position="894"/>
        <end position="903"/>
    </location>
</feature>
<feature type="region of interest" description="Disordered" evidence="1">
    <location>
        <begin position="1"/>
        <end position="86"/>
    </location>
</feature>
<feature type="compositionally biased region" description="Acidic residues" evidence="1">
    <location>
        <begin position="875"/>
        <end position="885"/>
    </location>
</feature>
<evidence type="ECO:0000313" key="4">
    <source>
        <dbReference type="EMBL" id="ORY25925.1"/>
    </source>
</evidence>
<feature type="transmembrane region" description="Helical" evidence="2">
    <location>
        <begin position="89"/>
        <end position="107"/>
    </location>
</feature>
<accession>A0A1Y2AVI7</accession>
<comment type="caution">
    <text evidence="4">The sequence shown here is derived from an EMBL/GenBank/DDBJ whole genome shotgun (WGS) entry which is preliminary data.</text>
</comment>
<keyword evidence="2" id="KW-1133">Transmembrane helix</keyword>
<dbReference type="Pfam" id="PF05686">
    <property type="entry name" value="Glyco_transf_90"/>
    <property type="match status" value="1"/>
</dbReference>
<dbReference type="InterPro" id="IPR006598">
    <property type="entry name" value="CAP10"/>
</dbReference>
<feature type="region of interest" description="Disordered" evidence="1">
    <location>
        <begin position="758"/>
        <end position="911"/>
    </location>
</feature>
<dbReference type="Proteomes" id="UP000193986">
    <property type="component" value="Unassembled WGS sequence"/>
</dbReference>
<evidence type="ECO:0000313" key="5">
    <source>
        <dbReference type="Proteomes" id="UP000193986"/>
    </source>
</evidence>
<dbReference type="SMART" id="SM00672">
    <property type="entry name" value="CAP10"/>
    <property type="match status" value="1"/>
</dbReference>